<accession>A0A6A4BVD9</accession>
<evidence type="ECO:0000313" key="2">
    <source>
        <dbReference type="Proteomes" id="UP000434957"/>
    </source>
</evidence>
<evidence type="ECO:0000313" key="1">
    <source>
        <dbReference type="EMBL" id="KAE9278645.1"/>
    </source>
</evidence>
<name>A0A6A4BVD9_9STRA</name>
<organism evidence="1 2">
    <name type="scientific">Phytophthora rubi</name>
    <dbReference type="NCBI Taxonomy" id="129364"/>
    <lineage>
        <taxon>Eukaryota</taxon>
        <taxon>Sar</taxon>
        <taxon>Stramenopiles</taxon>
        <taxon>Oomycota</taxon>
        <taxon>Peronosporomycetes</taxon>
        <taxon>Peronosporales</taxon>
        <taxon>Peronosporaceae</taxon>
        <taxon>Phytophthora</taxon>
    </lineage>
</organism>
<proteinExistence type="predicted"/>
<dbReference type="AlphaFoldDB" id="A0A6A4BVD9"/>
<dbReference type="Proteomes" id="UP000434957">
    <property type="component" value="Unassembled WGS sequence"/>
</dbReference>
<reference evidence="1 2" key="1">
    <citation type="submission" date="2018-08" db="EMBL/GenBank/DDBJ databases">
        <title>Genomic investigation of the strawberry pathogen Phytophthora fragariae indicates pathogenicity is determined by transcriptional variation in three key races.</title>
        <authorList>
            <person name="Adams T.M."/>
            <person name="Armitage A.D."/>
            <person name="Sobczyk M.K."/>
            <person name="Bates H.J."/>
            <person name="Dunwell J.M."/>
            <person name="Nellist C.F."/>
            <person name="Harrison R.J."/>
        </authorList>
    </citation>
    <scope>NUCLEOTIDE SEQUENCE [LARGE SCALE GENOMIC DNA]</scope>
    <source>
        <strain evidence="1 2">SCRP333</strain>
    </source>
</reference>
<sequence>MASRHKAYRLLYLQLSISTLSAMSNNPNDLKRVVRPHVRRLRPHMHVLECSGARSR</sequence>
<protein>
    <submittedName>
        <fullName evidence="1">Uncharacterized protein</fullName>
    </submittedName>
</protein>
<gene>
    <name evidence="1" type="ORF">PR003_g28463</name>
</gene>
<comment type="caution">
    <text evidence="1">The sequence shown here is derived from an EMBL/GenBank/DDBJ whole genome shotgun (WGS) entry which is preliminary data.</text>
</comment>
<dbReference type="EMBL" id="QXFT01004334">
    <property type="protein sequence ID" value="KAE9278645.1"/>
    <property type="molecule type" value="Genomic_DNA"/>
</dbReference>
<keyword evidence="2" id="KW-1185">Reference proteome</keyword>